<dbReference type="RefSeq" id="XP_060292588.1">
    <property type="nucleotide sequence ID" value="XM_060434814.1"/>
</dbReference>
<dbReference type="Proteomes" id="UP001172101">
    <property type="component" value="Unassembled WGS sequence"/>
</dbReference>
<evidence type="ECO:0000313" key="1">
    <source>
        <dbReference type="EMBL" id="KAK0709284.1"/>
    </source>
</evidence>
<protein>
    <submittedName>
        <fullName evidence="1">Uncharacterized protein</fullName>
    </submittedName>
</protein>
<sequence length="166" mass="18377">MTHHIPRACLSGPHAPSDLLSLALCWLGRTLARIDVHETLPGSRWSVVAMPPRPLIPAAGACRVRIPNRLWQLFTTGSPPGWTCLAMPGVVVSLREDGDTRHKPILPRSKDSSLALGGLGLADWGLFCPARWDGMHNAGADYPWRWINDRATRQQGSRPQVTRRLR</sequence>
<evidence type="ECO:0000313" key="2">
    <source>
        <dbReference type="Proteomes" id="UP001172101"/>
    </source>
</evidence>
<organism evidence="1 2">
    <name type="scientific">Lasiosphaeria miniovina</name>
    <dbReference type="NCBI Taxonomy" id="1954250"/>
    <lineage>
        <taxon>Eukaryota</taxon>
        <taxon>Fungi</taxon>
        <taxon>Dikarya</taxon>
        <taxon>Ascomycota</taxon>
        <taxon>Pezizomycotina</taxon>
        <taxon>Sordariomycetes</taxon>
        <taxon>Sordariomycetidae</taxon>
        <taxon>Sordariales</taxon>
        <taxon>Lasiosphaeriaceae</taxon>
        <taxon>Lasiosphaeria</taxon>
    </lineage>
</organism>
<gene>
    <name evidence="1" type="ORF">B0T26DRAFT_400549</name>
</gene>
<comment type="caution">
    <text evidence="1">The sequence shown here is derived from an EMBL/GenBank/DDBJ whole genome shotgun (WGS) entry which is preliminary data.</text>
</comment>
<reference evidence="1" key="1">
    <citation type="submission" date="2023-06" db="EMBL/GenBank/DDBJ databases">
        <title>Genome-scale phylogeny and comparative genomics of the fungal order Sordariales.</title>
        <authorList>
            <consortium name="Lawrence Berkeley National Laboratory"/>
            <person name="Hensen N."/>
            <person name="Bonometti L."/>
            <person name="Westerberg I."/>
            <person name="Brannstrom I.O."/>
            <person name="Guillou S."/>
            <person name="Cros-Aarteil S."/>
            <person name="Calhoun S."/>
            <person name="Haridas S."/>
            <person name="Kuo A."/>
            <person name="Mondo S."/>
            <person name="Pangilinan J."/>
            <person name="Riley R."/>
            <person name="LaButti K."/>
            <person name="Andreopoulos B."/>
            <person name="Lipzen A."/>
            <person name="Chen C."/>
            <person name="Yanf M."/>
            <person name="Daum C."/>
            <person name="Ng V."/>
            <person name="Clum A."/>
            <person name="Steindorff A."/>
            <person name="Ohm R."/>
            <person name="Martin F."/>
            <person name="Silar P."/>
            <person name="Natvig D."/>
            <person name="Lalanne C."/>
            <person name="Gautier V."/>
            <person name="Ament-velasquez S.L."/>
            <person name="Kruys A."/>
            <person name="Hutchinson M.I."/>
            <person name="Powell A.J."/>
            <person name="Barry K."/>
            <person name="Miller A.N."/>
            <person name="Grigoriev I.V."/>
            <person name="Debuchy R."/>
            <person name="Gladieux P."/>
            <person name="Thoren M.H."/>
            <person name="Johannesson H."/>
        </authorList>
    </citation>
    <scope>NUCLEOTIDE SEQUENCE</scope>
    <source>
        <strain evidence="1">SMH2392-1A</strain>
    </source>
</reference>
<accession>A0AA40A4S0</accession>
<keyword evidence="2" id="KW-1185">Reference proteome</keyword>
<dbReference type="GeneID" id="85318084"/>
<proteinExistence type="predicted"/>
<dbReference type="EMBL" id="JAUIRO010000006">
    <property type="protein sequence ID" value="KAK0709284.1"/>
    <property type="molecule type" value="Genomic_DNA"/>
</dbReference>
<name>A0AA40A4S0_9PEZI</name>
<dbReference type="AlphaFoldDB" id="A0AA40A4S0"/>